<keyword evidence="2" id="KW-1133">Transmembrane helix</keyword>
<evidence type="ECO:0000313" key="4">
    <source>
        <dbReference type="Proteomes" id="UP001193389"/>
    </source>
</evidence>
<protein>
    <submittedName>
        <fullName evidence="3">Rhamnogalacturonides degradation protein RhiN</fullName>
    </submittedName>
</protein>
<dbReference type="RefSeq" id="WP_318349854.1">
    <property type="nucleotide sequence ID" value="NZ_AP018694.1"/>
</dbReference>
<dbReference type="InterPro" id="IPR010905">
    <property type="entry name" value="Glyco_hydro_88"/>
</dbReference>
<evidence type="ECO:0000256" key="1">
    <source>
        <dbReference type="ARBA" id="ARBA00022801"/>
    </source>
</evidence>
<dbReference type="PANTHER" id="PTHR41814:SF1">
    <property type="entry name" value="CELLULASE"/>
    <property type="match status" value="1"/>
</dbReference>
<dbReference type="PROSITE" id="PS51318">
    <property type="entry name" value="TAT"/>
    <property type="match status" value="1"/>
</dbReference>
<evidence type="ECO:0000256" key="2">
    <source>
        <dbReference type="SAM" id="Phobius"/>
    </source>
</evidence>
<dbReference type="EMBL" id="AP018694">
    <property type="protein sequence ID" value="BBE16814.1"/>
    <property type="molecule type" value="Genomic_DNA"/>
</dbReference>
<keyword evidence="2" id="KW-0472">Membrane</keyword>
<dbReference type="GO" id="GO:0016787">
    <property type="term" value="F:hydrolase activity"/>
    <property type="evidence" value="ECO:0007669"/>
    <property type="project" value="UniProtKB-KW"/>
</dbReference>
<dbReference type="KEGG" id="anf:AQPE_0961"/>
<dbReference type="PANTHER" id="PTHR41814">
    <property type="entry name" value="EXPRESSED PROTEIN"/>
    <property type="match status" value="1"/>
</dbReference>
<keyword evidence="4" id="KW-1185">Reference proteome</keyword>
<dbReference type="InterPro" id="IPR006311">
    <property type="entry name" value="TAT_signal"/>
</dbReference>
<keyword evidence="1" id="KW-0378">Hydrolase</keyword>
<dbReference type="Pfam" id="PF07470">
    <property type="entry name" value="Glyco_hydro_88"/>
    <property type="match status" value="1"/>
</dbReference>
<gene>
    <name evidence="3" type="ORF">AQPE_0961</name>
</gene>
<organism evidence="3 4">
    <name type="scientific">Aquipluma nitroreducens</name>
    <dbReference type="NCBI Taxonomy" id="2010828"/>
    <lineage>
        <taxon>Bacteria</taxon>
        <taxon>Pseudomonadati</taxon>
        <taxon>Bacteroidota</taxon>
        <taxon>Bacteroidia</taxon>
        <taxon>Marinilabiliales</taxon>
        <taxon>Prolixibacteraceae</taxon>
        <taxon>Aquipluma</taxon>
    </lineage>
</organism>
<sequence length="358" mass="40123">MNVKETNSRRNFLKAAGSASLGIAGITAIGNTLPIEIQDKKQSGLIFLKDISGLKDRIERVKIATLGMQRYDWEQGTVAQAFLEMGELDLAISFARGAILRQEKGRFSVLKGNGPINDCSSVGEVVLFAAKQTDDPIFQKGADEMLNVIKTTNHKSSDGIIYHTQEPQKGIWSDATYMLPPFLAAAGEFQEAMKQIEGYRKYLYNEHDKLYSHMWDDEKKRLNRTDYWGVGNGWSAAGMTRVLKLLPDSMAAEKKLLIGYIRDVIDGCLKYLRPDGAFHDVVNRPDTFVEVNLSQMLCYSIFRGVAAGYLDHSYLKPTEIMRKAANDKVDKLGYVQDVCGVPSFDRPYFAPEGQAFYL</sequence>
<accession>A0A5K7S640</accession>
<dbReference type="SUPFAM" id="SSF48208">
    <property type="entry name" value="Six-hairpin glycosidases"/>
    <property type="match status" value="1"/>
</dbReference>
<keyword evidence="2" id="KW-0812">Transmembrane</keyword>
<dbReference type="InterPro" id="IPR008928">
    <property type="entry name" value="6-hairpin_glycosidase_sf"/>
</dbReference>
<feature type="transmembrane region" description="Helical" evidence="2">
    <location>
        <begin position="12"/>
        <end position="33"/>
    </location>
</feature>
<proteinExistence type="predicted"/>
<name>A0A5K7S640_9BACT</name>
<reference evidence="3" key="1">
    <citation type="journal article" date="2020" name="Int. J. Syst. Evol. Microbiol.">
        <title>Aquipluma nitroreducens gen. nov. sp. nov., a novel facultatively anaerobic bacterium isolated from a freshwater lake.</title>
        <authorList>
            <person name="Watanabe M."/>
            <person name="Kojima H."/>
            <person name="Fukui M."/>
        </authorList>
    </citation>
    <scope>NUCLEOTIDE SEQUENCE</scope>
    <source>
        <strain evidence="3">MeG22</strain>
    </source>
</reference>
<dbReference type="GO" id="GO:0005975">
    <property type="term" value="P:carbohydrate metabolic process"/>
    <property type="evidence" value="ECO:0007669"/>
    <property type="project" value="InterPro"/>
</dbReference>
<dbReference type="Gene3D" id="1.50.10.10">
    <property type="match status" value="1"/>
</dbReference>
<evidence type="ECO:0000313" key="3">
    <source>
        <dbReference type="EMBL" id="BBE16814.1"/>
    </source>
</evidence>
<dbReference type="AlphaFoldDB" id="A0A5K7S640"/>
<dbReference type="Proteomes" id="UP001193389">
    <property type="component" value="Chromosome"/>
</dbReference>
<dbReference type="InterPro" id="IPR012341">
    <property type="entry name" value="6hp_glycosidase-like_sf"/>
</dbReference>